<evidence type="ECO:0000313" key="5">
    <source>
        <dbReference type="EMBL" id="VUZ94991.1"/>
    </source>
</evidence>
<sequence length="250" mass="30124">MVHADPLSNFAAEKRSPNLKSKVSRRTSGHTSLEMEFDESRSASRRSGSRMRCVFLKLAVICALFFLLQNPTDLQKKESQRRLLAQHEADQREENLNGSKELLDKMWRKEINKWKTDMYSINKETFWEFKKICLINNVDFKWENEMWENFRGQMSKNMYEKEQKDYEDFLTLKSKEPTEKEINEFILEKRKTFDIFCEFLKNERASLMDHVIREWMKVRSGILDKMEHKVQKVRKLLKKMKKKEVAKLYS</sequence>
<dbReference type="VEuPathDB" id="PlasmoDB:PVW1_070041400"/>
<dbReference type="VEuPathDB" id="PlasmoDB:PVP01_0734400"/>
<name>A0A1G4GVV4_PLAVI</name>
<evidence type="ECO:0000313" key="4">
    <source>
        <dbReference type="EMBL" id="SCO72119.1"/>
    </source>
</evidence>
<dbReference type="OrthoDB" id="375954at2759"/>
<proteinExistence type="predicted"/>
<evidence type="ECO:0000313" key="3">
    <source>
        <dbReference type="EMBL" id="SCO66687.1"/>
    </source>
</evidence>
<dbReference type="EMBL" id="LT635618">
    <property type="protein sequence ID" value="VUZ94991.1"/>
    <property type="molecule type" value="Genomic_DNA"/>
</dbReference>
<gene>
    <name evidence="4" type="ORF">PVC01_070039700</name>
    <name evidence="5" type="ORF">PVP01_0734400</name>
    <name evidence="3" type="ORF">PVT01_070040100</name>
    <name evidence="2" type="ORF">PVW1_070041400</name>
</gene>
<dbReference type="Proteomes" id="UP000779233">
    <property type="component" value="Unassembled WGS sequence"/>
</dbReference>
<organism evidence="3 6">
    <name type="scientific">Plasmodium vivax</name>
    <name type="common">malaria parasite P. vivax</name>
    <dbReference type="NCBI Taxonomy" id="5855"/>
    <lineage>
        <taxon>Eukaryota</taxon>
        <taxon>Sar</taxon>
        <taxon>Alveolata</taxon>
        <taxon>Apicomplexa</taxon>
        <taxon>Aconoidasida</taxon>
        <taxon>Haemosporida</taxon>
        <taxon>Plasmodiidae</taxon>
        <taxon>Plasmodium</taxon>
        <taxon>Plasmodium (Plasmodium)</taxon>
    </lineage>
</organism>
<dbReference type="Proteomes" id="UP000220605">
    <property type="component" value="Chromosome 7"/>
</dbReference>
<dbReference type="VEuPathDB" id="PlasmoDB:PVPAM_070042100"/>
<reference evidence="6 7" key="1">
    <citation type="submission" date="2016-07" db="EMBL/GenBank/DDBJ databases">
        <authorList>
            <consortium name="Pathogen Informatics"/>
        </authorList>
    </citation>
    <scope>NUCLEOTIDE SEQUENCE [LARGE SCALE GENOMIC DNA]</scope>
    <source>
        <strain evidence="2">PvW1</strain>
    </source>
</reference>
<protein>
    <submittedName>
        <fullName evidence="2">(malaria parasite P. vivax) hypothetical protein</fullName>
    </submittedName>
</protein>
<dbReference type="eggNOG" id="ENOG502TMYV">
    <property type="taxonomic scope" value="Eukaryota"/>
</dbReference>
<evidence type="ECO:0000313" key="7">
    <source>
        <dbReference type="Proteomes" id="UP000220605"/>
    </source>
</evidence>
<dbReference type="Proteomes" id="UP000196402">
    <property type="component" value="Chromosome 7"/>
</dbReference>
<dbReference type="AlphaFoldDB" id="A0A1G4GVV4"/>
<evidence type="ECO:0000313" key="6">
    <source>
        <dbReference type="Proteomes" id="UP000196402"/>
    </source>
</evidence>
<dbReference type="EMBL" id="CAJZCX010000011">
    <property type="protein sequence ID" value="CAG9480835.1"/>
    <property type="molecule type" value="Genomic_DNA"/>
</dbReference>
<feature type="region of interest" description="Disordered" evidence="1">
    <location>
        <begin position="1"/>
        <end position="40"/>
    </location>
</feature>
<dbReference type="VEuPathDB" id="PlasmoDB:PVX_086935"/>
<evidence type="ECO:0000256" key="1">
    <source>
        <dbReference type="SAM" id="MobiDB-lite"/>
    </source>
</evidence>
<dbReference type="Proteomes" id="UP000305196">
    <property type="component" value="Chromosome 7"/>
</dbReference>
<evidence type="ECO:0000313" key="2">
    <source>
        <dbReference type="EMBL" id="CAG9480835.1"/>
    </source>
</evidence>
<dbReference type="EMBL" id="LT615245">
    <property type="protein sequence ID" value="SCO66687.1"/>
    <property type="molecule type" value="Genomic_DNA"/>
</dbReference>
<accession>A0A1G4GVV4</accession>
<dbReference type="EMBL" id="LT615262">
    <property type="protein sequence ID" value="SCO72119.1"/>
    <property type="molecule type" value="Genomic_DNA"/>
</dbReference>